<dbReference type="GO" id="GO:0016853">
    <property type="term" value="F:isomerase activity"/>
    <property type="evidence" value="ECO:0007669"/>
    <property type="project" value="UniProtKB-KW"/>
</dbReference>
<keyword evidence="4" id="KW-0732">Signal</keyword>
<dbReference type="InterPro" id="IPR029000">
    <property type="entry name" value="Cyclophilin-like_dom_sf"/>
</dbReference>
<evidence type="ECO:0000256" key="2">
    <source>
        <dbReference type="ARBA" id="ARBA00023110"/>
    </source>
</evidence>
<dbReference type="EMBL" id="JAKEVY010000006">
    <property type="protein sequence ID" value="MCF1716782.1"/>
    <property type="molecule type" value="Genomic_DNA"/>
</dbReference>
<proteinExistence type="predicted"/>
<evidence type="ECO:0000256" key="1">
    <source>
        <dbReference type="ARBA" id="ARBA00013194"/>
    </source>
</evidence>
<evidence type="ECO:0000313" key="6">
    <source>
        <dbReference type="EMBL" id="MCF1716782.1"/>
    </source>
</evidence>
<dbReference type="PANTHER" id="PTHR45625:SF4">
    <property type="entry name" value="PEPTIDYLPROLYL ISOMERASE DOMAIN AND WD REPEAT-CONTAINING PROTEIN 1"/>
    <property type="match status" value="1"/>
</dbReference>
<evidence type="ECO:0000256" key="3">
    <source>
        <dbReference type="ARBA" id="ARBA00023235"/>
    </source>
</evidence>
<organism evidence="6 7">
    <name type="scientific">Flavihumibacter fluminis</name>
    <dbReference type="NCBI Taxonomy" id="2909236"/>
    <lineage>
        <taxon>Bacteria</taxon>
        <taxon>Pseudomonadati</taxon>
        <taxon>Bacteroidota</taxon>
        <taxon>Chitinophagia</taxon>
        <taxon>Chitinophagales</taxon>
        <taxon>Chitinophagaceae</taxon>
        <taxon>Flavihumibacter</taxon>
    </lineage>
</organism>
<comment type="caution">
    <text evidence="6">The sequence shown here is derived from an EMBL/GenBank/DDBJ whole genome shotgun (WGS) entry which is preliminary data.</text>
</comment>
<dbReference type="PANTHER" id="PTHR45625">
    <property type="entry name" value="PEPTIDYL-PROLYL CIS-TRANS ISOMERASE-RELATED"/>
    <property type="match status" value="1"/>
</dbReference>
<name>A0ABS9BP02_9BACT</name>
<dbReference type="Proteomes" id="UP001200145">
    <property type="component" value="Unassembled WGS sequence"/>
</dbReference>
<protein>
    <recommendedName>
        <fullName evidence="1">peptidylprolyl isomerase</fullName>
        <ecNumber evidence="1">5.2.1.8</ecNumber>
    </recommendedName>
</protein>
<dbReference type="Gene3D" id="2.40.100.10">
    <property type="entry name" value="Cyclophilin-like"/>
    <property type="match status" value="1"/>
</dbReference>
<feature type="chain" id="PRO_5045679922" description="peptidylprolyl isomerase" evidence="4">
    <location>
        <begin position="21"/>
        <end position="201"/>
    </location>
</feature>
<dbReference type="InterPro" id="IPR002130">
    <property type="entry name" value="Cyclophilin-type_PPIase_dom"/>
</dbReference>
<gene>
    <name evidence="6" type="ORF">L0U88_19225</name>
</gene>
<dbReference type="SUPFAM" id="SSF50891">
    <property type="entry name" value="Cyclophilin-like"/>
    <property type="match status" value="1"/>
</dbReference>
<reference evidence="6 7" key="1">
    <citation type="submission" date="2022-01" db="EMBL/GenBank/DDBJ databases">
        <title>Flavihumibacter sp. nov., isolated from sediment of a river.</title>
        <authorList>
            <person name="Liu H."/>
        </authorList>
    </citation>
    <scope>NUCLEOTIDE SEQUENCE [LARGE SCALE GENOMIC DNA]</scope>
    <source>
        <strain evidence="6 7">RY-1</strain>
    </source>
</reference>
<dbReference type="InterPro" id="IPR044666">
    <property type="entry name" value="Cyclophilin_A-like"/>
</dbReference>
<keyword evidence="7" id="KW-1185">Reference proteome</keyword>
<evidence type="ECO:0000313" key="7">
    <source>
        <dbReference type="Proteomes" id="UP001200145"/>
    </source>
</evidence>
<dbReference type="EC" id="5.2.1.8" evidence="1"/>
<evidence type="ECO:0000259" key="5">
    <source>
        <dbReference type="PROSITE" id="PS50072"/>
    </source>
</evidence>
<accession>A0ABS9BP02</accession>
<sequence>MKQLGIFKWGICLFVISLLASCGGTTKNSDTVEIEIKTVEGTIIAELYPKQAPESVKAFLAIVDQGLYQRSYFYRILSDENQPSNAPKAELIQGGIWSRTKKRPELPRVPHETTQQTGLTHSAGTLSFAREEPGSATSEFFITLSDLPGFDFGGENNADGQGYAAFGKVISGMDIVRKIYRKPETDQYFDPPVMIVDIQRR</sequence>
<keyword evidence="3 6" id="KW-0413">Isomerase</keyword>
<dbReference type="PROSITE" id="PS51257">
    <property type="entry name" value="PROKAR_LIPOPROTEIN"/>
    <property type="match status" value="1"/>
</dbReference>
<dbReference type="Pfam" id="PF00160">
    <property type="entry name" value="Pro_isomerase"/>
    <property type="match status" value="1"/>
</dbReference>
<keyword evidence="2" id="KW-0697">Rotamase</keyword>
<evidence type="ECO:0000256" key="4">
    <source>
        <dbReference type="SAM" id="SignalP"/>
    </source>
</evidence>
<feature type="domain" description="PPIase cyclophilin-type" evidence="5">
    <location>
        <begin position="41"/>
        <end position="201"/>
    </location>
</feature>
<feature type="signal peptide" evidence="4">
    <location>
        <begin position="1"/>
        <end position="20"/>
    </location>
</feature>
<dbReference type="PROSITE" id="PS50072">
    <property type="entry name" value="CSA_PPIASE_2"/>
    <property type="match status" value="1"/>
</dbReference>
<dbReference type="RefSeq" id="WP_234868246.1">
    <property type="nucleotide sequence ID" value="NZ_JAKEVY010000006.1"/>
</dbReference>